<accession>A0A1H6T8E8</accession>
<dbReference type="STRING" id="1130080.SAMN04488113_1148"/>
<feature type="signal peptide" evidence="2">
    <location>
        <begin position="1"/>
        <end position="17"/>
    </location>
</feature>
<keyword evidence="2" id="KW-0732">Signal</keyword>
<organism evidence="3 4">
    <name type="scientific">Alkalibacterium gilvum</name>
    <dbReference type="NCBI Taxonomy" id="1130080"/>
    <lineage>
        <taxon>Bacteria</taxon>
        <taxon>Bacillati</taxon>
        <taxon>Bacillota</taxon>
        <taxon>Bacilli</taxon>
        <taxon>Lactobacillales</taxon>
        <taxon>Carnobacteriaceae</taxon>
        <taxon>Alkalibacterium</taxon>
    </lineage>
</organism>
<evidence type="ECO:0000313" key="4">
    <source>
        <dbReference type="Proteomes" id="UP000198564"/>
    </source>
</evidence>
<dbReference type="InterPro" id="IPR029058">
    <property type="entry name" value="AB_hydrolase_fold"/>
</dbReference>
<proteinExistence type="predicted"/>
<feature type="compositionally biased region" description="Polar residues" evidence="1">
    <location>
        <begin position="21"/>
        <end position="31"/>
    </location>
</feature>
<feature type="region of interest" description="Disordered" evidence="1">
    <location>
        <begin position="21"/>
        <end position="43"/>
    </location>
</feature>
<reference evidence="4" key="1">
    <citation type="submission" date="2016-10" db="EMBL/GenBank/DDBJ databases">
        <authorList>
            <person name="Varghese N."/>
            <person name="Submissions S."/>
        </authorList>
    </citation>
    <scope>NUCLEOTIDE SEQUENCE [LARGE SCALE GENOMIC DNA]</scope>
    <source>
        <strain evidence="4">DSM 25751</strain>
    </source>
</reference>
<dbReference type="AlphaFoldDB" id="A0A1H6T8E8"/>
<name>A0A1H6T8E8_9LACT</name>
<dbReference type="EMBL" id="FNYW01000014">
    <property type="protein sequence ID" value="SEI72505.1"/>
    <property type="molecule type" value="Genomic_DNA"/>
</dbReference>
<dbReference type="SUPFAM" id="SSF53474">
    <property type="entry name" value="alpha/beta-Hydrolases"/>
    <property type="match status" value="1"/>
</dbReference>
<gene>
    <name evidence="3" type="ORF">SAMN04488113_1148</name>
</gene>
<evidence type="ECO:0000256" key="2">
    <source>
        <dbReference type="SAM" id="SignalP"/>
    </source>
</evidence>
<dbReference type="Proteomes" id="UP000198564">
    <property type="component" value="Unassembled WGS sequence"/>
</dbReference>
<sequence length="218" mass="23926">MRHFLFSALIISSLVLGACSSDSTDRNNQTESDTDDMRSDTSNNLDKFSDLEGILWEADSDIGVVLSHGAIYDAASWEAQGSELAEKGITAFAVEDTSQNELLSAGKRMKDELSLDKVFLLGASAGGSSAIRAVNDDEEIFDKLALLSPGGDATTVKNMPVFVIYSEEEGYETLEEADGSNLRLLEFPGRDHAQELFNDKEKSKKIMEALFDFFEKEE</sequence>
<dbReference type="RefSeq" id="WP_091634229.1">
    <property type="nucleotide sequence ID" value="NZ_FNYW01000014.1"/>
</dbReference>
<dbReference type="PROSITE" id="PS51257">
    <property type="entry name" value="PROKAR_LIPOPROTEIN"/>
    <property type="match status" value="1"/>
</dbReference>
<keyword evidence="4" id="KW-1185">Reference proteome</keyword>
<evidence type="ECO:0008006" key="5">
    <source>
        <dbReference type="Google" id="ProtNLM"/>
    </source>
</evidence>
<feature type="chain" id="PRO_5038391613" description="Alpha/beta hydrolase family protein" evidence="2">
    <location>
        <begin position="18"/>
        <end position="218"/>
    </location>
</feature>
<evidence type="ECO:0000313" key="3">
    <source>
        <dbReference type="EMBL" id="SEI72505.1"/>
    </source>
</evidence>
<dbReference type="OrthoDB" id="10010962at2"/>
<protein>
    <recommendedName>
        <fullName evidence="5">Alpha/beta hydrolase family protein</fullName>
    </recommendedName>
</protein>
<dbReference type="Gene3D" id="3.40.50.1820">
    <property type="entry name" value="alpha/beta hydrolase"/>
    <property type="match status" value="1"/>
</dbReference>
<evidence type="ECO:0000256" key="1">
    <source>
        <dbReference type="SAM" id="MobiDB-lite"/>
    </source>
</evidence>